<dbReference type="SUPFAM" id="SSF103657">
    <property type="entry name" value="BAR/IMD domain-like"/>
    <property type="match status" value="1"/>
</dbReference>
<keyword evidence="4 10" id="KW-0728">SH3 domain</keyword>
<dbReference type="InterPro" id="IPR036028">
    <property type="entry name" value="SH3-like_dom_sf"/>
</dbReference>
<evidence type="ECO:0000256" key="7">
    <source>
        <dbReference type="ARBA" id="ARBA00022583"/>
    </source>
</evidence>
<comment type="subcellular location">
    <subcellularLocation>
        <location evidence="1">Cell membrane</location>
    </subcellularLocation>
    <subcellularLocation>
        <location evidence="2">Cytoplasm</location>
    </subcellularLocation>
</comment>
<feature type="region of interest" description="Disordered" evidence="13">
    <location>
        <begin position="569"/>
        <end position="648"/>
    </location>
</feature>
<dbReference type="InterPro" id="IPR027267">
    <property type="entry name" value="AH/BAR_dom_sf"/>
</dbReference>
<feature type="compositionally biased region" description="Acidic residues" evidence="13">
    <location>
        <begin position="535"/>
        <end position="545"/>
    </location>
</feature>
<evidence type="ECO:0000313" key="18">
    <source>
        <dbReference type="Proteomes" id="UP000007110"/>
    </source>
</evidence>
<dbReference type="GeneID" id="756684"/>
<dbReference type="PANTHER" id="PTHR15735">
    <property type="entry name" value="FCH AND DOUBLE SH3 DOMAINS PROTEIN"/>
    <property type="match status" value="1"/>
</dbReference>
<feature type="domain" description="F-BAR" evidence="15">
    <location>
        <begin position="53"/>
        <end position="319"/>
    </location>
</feature>
<dbReference type="RefSeq" id="XP_030852982.1">
    <property type="nucleotide sequence ID" value="XM_030997122.1"/>
</dbReference>
<comment type="similarity">
    <text evidence="3">Belongs to the FNBP1 family.</text>
</comment>
<dbReference type="Pfam" id="PF00611">
    <property type="entry name" value="FCH"/>
    <property type="match status" value="1"/>
</dbReference>
<proteinExistence type="inferred from homology"/>
<keyword evidence="6" id="KW-0963">Cytoplasm</keyword>
<dbReference type="Proteomes" id="UP000007110">
    <property type="component" value="Unassembled WGS sequence"/>
</dbReference>
<evidence type="ECO:0000256" key="13">
    <source>
        <dbReference type="SAM" id="MobiDB-lite"/>
    </source>
</evidence>
<reference evidence="18" key="1">
    <citation type="submission" date="2015-02" db="EMBL/GenBank/DDBJ databases">
        <title>Genome sequencing for Strongylocentrotus purpuratus.</title>
        <authorList>
            <person name="Murali S."/>
            <person name="Liu Y."/>
            <person name="Vee V."/>
            <person name="English A."/>
            <person name="Wang M."/>
            <person name="Skinner E."/>
            <person name="Han Y."/>
            <person name="Muzny D.M."/>
            <person name="Worley K.C."/>
            <person name="Gibbs R.A."/>
        </authorList>
    </citation>
    <scope>NUCLEOTIDE SEQUENCE</scope>
</reference>
<dbReference type="Gene3D" id="2.30.30.40">
    <property type="entry name" value="SH3 Domains"/>
    <property type="match status" value="1"/>
</dbReference>
<dbReference type="PROSITE" id="PS51741">
    <property type="entry name" value="F_BAR"/>
    <property type="match status" value="1"/>
</dbReference>
<evidence type="ECO:0000256" key="1">
    <source>
        <dbReference type="ARBA" id="ARBA00004236"/>
    </source>
</evidence>
<evidence type="ECO:0000256" key="8">
    <source>
        <dbReference type="ARBA" id="ARBA00023054"/>
    </source>
</evidence>
<dbReference type="Gene3D" id="1.20.1270.60">
    <property type="entry name" value="Arfaptin homology (AH) domain/BAR domain"/>
    <property type="match status" value="1"/>
</dbReference>
<keyword evidence="8 11" id="KW-0175">Coiled coil</keyword>
<evidence type="ECO:0000259" key="14">
    <source>
        <dbReference type="PROSITE" id="PS50002"/>
    </source>
</evidence>
<dbReference type="PANTHER" id="PTHR15735:SF12">
    <property type="entry name" value="CDC42-INTERACTING PROTEIN 4, ISOFORM B"/>
    <property type="match status" value="1"/>
</dbReference>
<evidence type="ECO:0008006" key="19">
    <source>
        <dbReference type="Google" id="ProtNLM"/>
    </source>
</evidence>
<dbReference type="InterPro" id="IPR001452">
    <property type="entry name" value="SH3_domain"/>
</dbReference>
<evidence type="ECO:0000256" key="3">
    <source>
        <dbReference type="ARBA" id="ARBA00009426"/>
    </source>
</evidence>
<reference evidence="17" key="2">
    <citation type="submission" date="2021-01" db="UniProtKB">
        <authorList>
            <consortium name="EnsemblMetazoa"/>
        </authorList>
    </citation>
    <scope>IDENTIFICATION</scope>
</reference>
<dbReference type="Pfam" id="PF00018">
    <property type="entry name" value="SH3_1"/>
    <property type="match status" value="1"/>
</dbReference>
<dbReference type="Pfam" id="PF25610">
    <property type="entry name" value="HR1_TOCA"/>
    <property type="match status" value="1"/>
</dbReference>
<evidence type="ECO:0000259" key="16">
    <source>
        <dbReference type="PROSITE" id="PS51860"/>
    </source>
</evidence>
<evidence type="ECO:0000256" key="11">
    <source>
        <dbReference type="PROSITE-ProRule" id="PRU01077"/>
    </source>
</evidence>
<sequence length="705" mass="81347">MPELEFRPKPWNQPNCHWQPVMMSAFQKPPQKGRTSIHREKIKSTSNPMEPTVSYRQAINLLLGDQISNLEKHTDRGIDYVDRFGSFVKERQKIEIEYASQLKKLHKNYLPKKKEEEDYKRYTALHAFRQILSEVNSIANQHELIGEYLVTNVLKEVQALISELRSERKKHLQEFKQDDNNLEKSIRKMEGTKSTYKHSHEAWMTSKMNFEKANEDMNQTKAQVEKYRATMNGKNSQKCECKDNYILQLDNTNKEQRDFYYTKIPQIFNKIQEMDERRNQRLGEFYTSYAEGHRQVIPLIQNCLDTMTSEAEKVDPSKDSRQTIDRYKTGLVPPDDIQMIDFDELQRKESNVDTVSMHSLQSLKDVDKNGTLSSIAMRKRRAKGTIFGMFGKKGLGREEDKDGSRASTSIKMKIPHTPSFRRKRPLSFFQEEPKEDFSHLPPNQQSKKLKEKLDDLNNLIESEVKSKEGLQRMREVYTKNPTLGDPASVDRQLAEIGKKMDVLRMDLNKYQKFMGHSPYKNNSLPSGCELTPTDTDNDNEQNEDTSEPKGHRQSVLAEIKNYLAHAEGRPITTTPQGTPQSTPQGTPQQPSKTHDHGRESETERLPPSGAETPQTITEHDGQNSSGEPLSSPGWGGQNSFDDQDREEPIGKCRAIYEFTTDDENLLCLGKGEEVELIEKDSGDGWTRVRRGEDEGYVPTTYIEYM</sequence>
<keyword evidence="9" id="KW-0472">Membrane</keyword>
<feature type="coiled-coil region" evidence="12">
    <location>
        <begin position="154"/>
        <end position="237"/>
    </location>
</feature>
<dbReference type="InParanoid" id="A0A7M7T4C8"/>
<dbReference type="SUPFAM" id="SSF46585">
    <property type="entry name" value="HR1 repeat"/>
    <property type="match status" value="1"/>
</dbReference>
<evidence type="ECO:0000313" key="17">
    <source>
        <dbReference type="EnsemblMetazoa" id="XP_030852982"/>
    </source>
</evidence>
<evidence type="ECO:0000259" key="15">
    <source>
        <dbReference type="PROSITE" id="PS51741"/>
    </source>
</evidence>
<evidence type="ECO:0000256" key="9">
    <source>
        <dbReference type="ARBA" id="ARBA00023136"/>
    </source>
</evidence>
<evidence type="ECO:0000256" key="10">
    <source>
        <dbReference type="PROSITE-ProRule" id="PRU00192"/>
    </source>
</evidence>
<name>A0A7M7T4C8_STRPU</name>
<dbReference type="CDD" id="cd11619">
    <property type="entry name" value="HR1_CIP4-like"/>
    <property type="match status" value="1"/>
</dbReference>
<evidence type="ECO:0000256" key="12">
    <source>
        <dbReference type="SAM" id="Coils"/>
    </source>
</evidence>
<feature type="region of interest" description="Disordered" evidence="13">
    <location>
        <begin position="516"/>
        <end position="554"/>
    </location>
</feature>
<dbReference type="SMART" id="SM00055">
    <property type="entry name" value="FCH"/>
    <property type="match status" value="1"/>
</dbReference>
<dbReference type="GO" id="GO:0006897">
    <property type="term" value="P:endocytosis"/>
    <property type="evidence" value="ECO:0007669"/>
    <property type="project" value="UniProtKB-KW"/>
</dbReference>
<keyword evidence="5" id="KW-1003">Cell membrane</keyword>
<feature type="compositionally biased region" description="Polar residues" evidence="13">
    <location>
        <begin position="611"/>
        <end position="628"/>
    </location>
</feature>
<dbReference type="OrthoDB" id="8783038at2759"/>
<dbReference type="GO" id="GO:0005737">
    <property type="term" value="C:cytoplasm"/>
    <property type="evidence" value="ECO:0007669"/>
    <property type="project" value="UniProtKB-SubCell"/>
</dbReference>
<feature type="domain" description="SH3" evidence="14">
    <location>
        <begin position="647"/>
        <end position="705"/>
    </location>
</feature>
<dbReference type="CDD" id="cd11911">
    <property type="entry name" value="SH3_CIP4-like"/>
    <property type="match status" value="1"/>
</dbReference>
<dbReference type="EnsemblMetazoa" id="XM_030997122">
    <property type="protein sequence ID" value="XP_030852982"/>
    <property type="gene ID" value="LOC756684"/>
</dbReference>
<dbReference type="InterPro" id="IPR036274">
    <property type="entry name" value="HR1_rpt_sf"/>
</dbReference>
<dbReference type="CDD" id="cd07653">
    <property type="entry name" value="F-BAR_CIP4-like"/>
    <property type="match status" value="1"/>
</dbReference>
<feature type="compositionally biased region" description="Low complexity" evidence="13">
    <location>
        <begin position="572"/>
        <end position="591"/>
    </location>
</feature>
<keyword evidence="7" id="KW-0254">Endocytosis</keyword>
<dbReference type="InterPro" id="IPR001060">
    <property type="entry name" value="FCH_dom"/>
</dbReference>
<dbReference type="KEGG" id="spu:756684"/>
<feature type="compositionally biased region" description="Basic and acidic residues" evidence="13">
    <location>
        <begin position="592"/>
        <end position="604"/>
    </location>
</feature>
<evidence type="ECO:0000256" key="6">
    <source>
        <dbReference type="ARBA" id="ARBA00022490"/>
    </source>
</evidence>
<dbReference type="AlphaFoldDB" id="A0A7M7T4C8"/>
<dbReference type="SUPFAM" id="SSF50044">
    <property type="entry name" value="SH3-domain"/>
    <property type="match status" value="1"/>
</dbReference>
<feature type="domain" description="REM-1" evidence="16">
    <location>
        <begin position="439"/>
        <end position="516"/>
    </location>
</feature>
<evidence type="ECO:0000256" key="2">
    <source>
        <dbReference type="ARBA" id="ARBA00004496"/>
    </source>
</evidence>
<dbReference type="PROSITE" id="PS51860">
    <property type="entry name" value="REM_1"/>
    <property type="match status" value="1"/>
</dbReference>
<evidence type="ECO:0000256" key="5">
    <source>
        <dbReference type="ARBA" id="ARBA00022475"/>
    </source>
</evidence>
<dbReference type="FunCoup" id="A0A7M7T4C8">
    <property type="interactions" value="1452"/>
</dbReference>
<dbReference type="PROSITE" id="PS50002">
    <property type="entry name" value="SH3"/>
    <property type="match status" value="1"/>
</dbReference>
<dbReference type="InterPro" id="IPR057870">
    <property type="entry name" value="HR1_TOCA"/>
</dbReference>
<dbReference type="InterPro" id="IPR011072">
    <property type="entry name" value="HR1_rho-bd"/>
</dbReference>
<dbReference type="Gene3D" id="6.10.140.470">
    <property type="match status" value="1"/>
</dbReference>
<dbReference type="GO" id="GO:0005886">
    <property type="term" value="C:plasma membrane"/>
    <property type="evidence" value="ECO:0007669"/>
    <property type="project" value="UniProtKB-SubCell"/>
</dbReference>
<accession>A0A7M7T4C8</accession>
<dbReference type="SMART" id="SM00326">
    <property type="entry name" value="SH3"/>
    <property type="match status" value="1"/>
</dbReference>
<dbReference type="GO" id="GO:0007165">
    <property type="term" value="P:signal transduction"/>
    <property type="evidence" value="ECO:0007669"/>
    <property type="project" value="InterPro"/>
</dbReference>
<keyword evidence="18" id="KW-1185">Reference proteome</keyword>
<organism evidence="17 18">
    <name type="scientific">Strongylocentrotus purpuratus</name>
    <name type="common">Purple sea urchin</name>
    <dbReference type="NCBI Taxonomy" id="7668"/>
    <lineage>
        <taxon>Eukaryota</taxon>
        <taxon>Metazoa</taxon>
        <taxon>Echinodermata</taxon>
        <taxon>Eleutherozoa</taxon>
        <taxon>Echinozoa</taxon>
        <taxon>Echinoidea</taxon>
        <taxon>Euechinoidea</taxon>
        <taxon>Echinacea</taxon>
        <taxon>Camarodonta</taxon>
        <taxon>Echinidea</taxon>
        <taxon>Strongylocentrotidae</taxon>
        <taxon>Strongylocentrotus</taxon>
    </lineage>
</organism>
<dbReference type="InterPro" id="IPR031160">
    <property type="entry name" value="F_BAR_dom"/>
</dbReference>
<protein>
    <recommendedName>
        <fullName evidence="19">Formin-binding protein 1-like</fullName>
    </recommendedName>
</protein>
<evidence type="ECO:0000256" key="4">
    <source>
        <dbReference type="ARBA" id="ARBA00022443"/>
    </source>
</evidence>